<accession>J9FHQ4</accession>
<name>J9FHQ4_9ZZZZ</name>
<comment type="caution">
    <text evidence="1">The sequence shown here is derived from an EMBL/GenBank/DDBJ whole genome shotgun (WGS) entry which is preliminary data.</text>
</comment>
<organism evidence="1">
    <name type="scientific">gut metagenome</name>
    <dbReference type="NCBI Taxonomy" id="749906"/>
    <lineage>
        <taxon>unclassified sequences</taxon>
        <taxon>metagenomes</taxon>
        <taxon>organismal metagenomes</taxon>
    </lineage>
</organism>
<gene>
    <name evidence="1" type="ORF">EVA_17931</name>
</gene>
<reference evidence="1" key="1">
    <citation type="journal article" date="2012" name="PLoS ONE">
        <title>Gene sets for utilization of primary and secondary nutrition supplies in the distal gut of endangered iberian lynx.</title>
        <authorList>
            <person name="Alcaide M."/>
            <person name="Messina E."/>
            <person name="Richter M."/>
            <person name="Bargiela R."/>
            <person name="Peplies J."/>
            <person name="Huws S.A."/>
            <person name="Newbold C.J."/>
            <person name="Golyshin P.N."/>
            <person name="Simon M.A."/>
            <person name="Lopez G."/>
            <person name="Yakimov M.M."/>
            <person name="Ferrer M."/>
        </authorList>
    </citation>
    <scope>NUCLEOTIDE SEQUENCE</scope>
</reference>
<dbReference type="EMBL" id="AMCI01006661">
    <property type="protein sequence ID" value="EJW93963.1"/>
    <property type="molecule type" value="Genomic_DNA"/>
</dbReference>
<proteinExistence type="predicted"/>
<dbReference type="AlphaFoldDB" id="J9FHQ4"/>
<protein>
    <submittedName>
        <fullName evidence="1">Uncharacterized protein</fullName>
    </submittedName>
</protein>
<evidence type="ECO:0000313" key="1">
    <source>
        <dbReference type="EMBL" id="EJW93963.1"/>
    </source>
</evidence>
<sequence length="38" mass="4409">MFPIGKCGNQSWIDRLRTGLKQGIKKRVWKSHSTSRHA</sequence>